<dbReference type="InterPro" id="IPR006439">
    <property type="entry name" value="HAD-SF_hydro_IA"/>
</dbReference>
<evidence type="ECO:0000313" key="2">
    <source>
        <dbReference type="EMBL" id="CDG22288.1"/>
    </source>
</evidence>
<dbReference type="InterPro" id="IPR052898">
    <property type="entry name" value="ACAD10-like"/>
</dbReference>
<dbReference type="InterPro" id="IPR036412">
    <property type="entry name" value="HAD-like_sf"/>
</dbReference>
<protein>
    <submittedName>
        <fullName evidence="2">HAD-superfamily hydrolase subfamily IA</fullName>
    </submittedName>
</protein>
<accession>A0A068R534</accession>
<evidence type="ECO:0000256" key="1">
    <source>
        <dbReference type="ARBA" id="ARBA00022723"/>
    </source>
</evidence>
<dbReference type="InterPro" id="IPR023198">
    <property type="entry name" value="PGP-like_dom2"/>
</dbReference>
<dbReference type="PANTHER" id="PTHR47829">
    <property type="entry name" value="HYDROLASE, PUTATIVE (AFU_ORTHOLOGUE AFUA_1G12880)-RELATED"/>
    <property type="match status" value="1"/>
</dbReference>
<dbReference type="GO" id="GO:0016787">
    <property type="term" value="F:hydrolase activity"/>
    <property type="evidence" value="ECO:0007669"/>
    <property type="project" value="UniProtKB-KW"/>
</dbReference>
<dbReference type="EMBL" id="FO704551">
    <property type="protein sequence ID" value="CDG22288.1"/>
    <property type="molecule type" value="Genomic_DNA"/>
</dbReference>
<keyword evidence="3" id="KW-1185">Reference proteome</keyword>
<dbReference type="SUPFAM" id="SSF56784">
    <property type="entry name" value="HAD-like"/>
    <property type="match status" value="1"/>
</dbReference>
<proteinExistence type="predicted"/>
<dbReference type="STRING" id="1354304.XPG1_2636"/>
<dbReference type="Proteomes" id="UP000032735">
    <property type="component" value="Chromosome"/>
</dbReference>
<dbReference type="InterPro" id="IPR023214">
    <property type="entry name" value="HAD_sf"/>
</dbReference>
<dbReference type="OrthoDB" id="9800058at2"/>
<dbReference type="Gene3D" id="1.10.150.240">
    <property type="entry name" value="Putative phosphatase, domain 2"/>
    <property type="match status" value="1"/>
</dbReference>
<dbReference type="Pfam" id="PF00702">
    <property type="entry name" value="Hydrolase"/>
    <property type="match status" value="1"/>
</dbReference>
<gene>
    <name evidence="2" type="ORF">XPG1_2636</name>
</gene>
<dbReference type="NCBIfam" id="TIGR01509">
    <property type="entry name" value="HAD-SF-IA-v3"/>
    <property type="match status" value="1"/>
</dbReference>
<dbReference type="KEGG" id="xpo:XPG1_2636"/>
<organism evidence="2 3">
    <name type="scientific">Xenorhabdus poinarii G6</name>
    <dbReference type="NCBI Taxonomy" id="1354304"/>
    <lineage>
        <taxon>Bacteria</taxon>
        <taxon>Pseudomonadati</taxon>
        <taxon>Pseudomonadota</taxon>
        <taxon>Gammaproteobacteria</taxon>
        <taxon>Enterobacterales</taxon>
        <taxon>Morganellaceae</taxon>
        <taxon>Xenorhabdus</taxon>
    </lineage>
</organism>
<dbReference type="SFLD" id="SFLDG01129">
    <property type="entry name" value="C1.5:_HAD__Beta-PGM__Phosphata"/>
    <property type="match status" value="1"/>
</dbReference>
<dbReference type="RefSeq" id="WP_045959258.1">
    <property type="nucleotide sequence ID" value="NZ_FO704551.1"/>
</dbReference>
<dbReference type="CDD" id="cd02603">
    <property type="entry name" value="HAD_sEH-N_like"/>
    <property type="match status" value="1"/>
</dbReference>
<keyword evidence="1" id="KW-0479">Metal-binding</keyword>
<dbReference type="SFLD" id="SFLDS00003">
    <property type="entry name" value="Haloacid_Dehalogenase"/>
    <property type="match status" value="1"/>
</dbReference>
<reference evidence="2 3" key="1">
    <citation type="submission" date="2013-07" db="EMBL/GenBank/DDBJ databases">
        <authorList>
            <person name="Genoscope - CEA"/>
        </authorList>
    </citation>
    <scope>NUCLEOTIDE SEQUENCE [LARGE SCALE GENOMIC DNA]</scope>
    <source>
        <strain evidence="2 3">G6</strain>
    </source>
</reference>
<dbReference type="GO" id="GO:0046872">
    <property type="term" value="F:metal ion binding"/>
    <property type="evidence" value="ECO:0007669"/>
    <property type="project" value="UniProtKB-KW"/>
</dbReference>
<dbReference type="Gene3D" id="3.40.50.1000">
    <property type="entry name" value="HAD superfamily/HAD-like"/>
    <property type="match status" value="1"/>
</dbReference>
<dbReference type="PRINTS" id="PR00413">
    <property type="entry name" value="HADHALOGNASE"/>
</dbReference>
<sequence>MMKIIWFDFGGVLSPSIPDLFTSYYLKTGIPPAVLQRAMKEVADDLNMGVLTPIEKAIITEREWGGGIRHKLNQSIPELNLSRARLEQFDEQWFDGILPNQLMIDLFRKVKAAGLKVGILTNNVVEWEDHWKRVIGISEEADVIVDSCKVGCRKPEAEIFAIATERAGVRPHENLLIDDVLENCMAAEQNGWNSVHFKDNSSAVAEVTAVLLRQEIFL</sequence>
<dbReference type="HOGENOM" id="CLU_045011_9_4_6"/>
<keyword evidence="2" id="KW-0378">Hydrolase</keyword>
<dbReference type="PANTHER" id="PTHR47829:SF1">
    <property type="entry name" value="HAD FAMILY PHOSPHATASE"/>
    <property type="match status" value="1"/>
</dbReference>
<dbReference type="AlphaFoldDB" id="A0A068R534"/>
<name>A0A068R534_9GAMM</name>
<evidence type="ECO:0000313" key="3">
    <source>
        <dbReference type="Proteomes" id="UP000032735"/>
    </source>
</evidence>